<sequence length="82" mass="8796">MFGRGRAPAPGAPRIILRRRKIDSAALRAMTRICPGACFRFGARDRIEVSPESCLRCGTCRTVGEATGEIEWSGGWSAVASA</sequence>
<dbReference type="STRING" id="311180.SAMN04488050_102342"/>
<accession>A0A1I6QU28</accession>
<evidence type="ECO:0000313" key="2">
    <source>
        <dbReference type="Proteomes" id="UP000199392"/>
    </source>
</evidence>
<dbReference type="SUPFAM" id="SSF54862">
    <property type="entry name" value="4Fe-4S ferredoxins"/>
    <property type="match status" value="1"/>
</dbReference>
<dbReference type="AlphaFoldDB" id="A0A1I6QU28"/>
<organism evidence="1 2">
    <name type="scientific">Alloyangia pacifica</name>
    <dbReference type="NCBI Taxonomy" id="311180"/>
    <lineage>
        <taxon>Bacteria</taxon>
        <taxon>Pseudomonadati</taxon>
        <taxon>Pseudomonadota</taxon>
        <taxon>Alphaproteobacteria</taxon>
        <taxon>Rhodobacterales</taxon>
        <taxon>Roseobacteraceae</taxon>
        <taxon>Alloyangia</taxon>
    </lineage>
</organism>
<keyword evidence="2" id="KW-1185">Reference proteome</keyword>
<dbReference type="EMBL" id="FOZW01000002">
    <property type="protein sequence ID" value="SFS55996.1"/>
    <property type="molecule type" value="Genomic_DNA"/>
</dbReference>
<evidence type="ECO:0000313" key="1">
    <source>
        <dbReference type="EMBL" id="SFS55996.1"/>
    </source>
</evidence>
<gene>
    <name evidence="1" type="ORF">SAMN04488050_102342</name>
</gene>
<reference evidence="2" key="1">
    <citation type="submission" date="2016-10" db="EMBL/GenBank/DDBJ databases">
        <authorList>
            <person name="Varghese N."/>
            <person name="Submissions S."/>
        </authorList>
    </citation>
    <scope>NUCLEOTIDE SEQUENCE [LARGE SCALE GENOMIC DNA]</scope>
    <source>
        <strain evidence="2">DSM 26894</strain>
    </source>
</reference>
<dbReference type="Proteomes" id="UP000199392">
    <property type="component" value="Unassembled WGS sequence"/>
</dbReference>
<dbReference type="RefSeq" id="WP_092419800.1">
    <property type="nucleotide sequence ID" value="NZ_FNCL01000001.1"/>
</dbReference>
<protein>
    <submittedName>
        <fullName evidence="1">Ferredoxin like protein</fullName>
    </submittedName>
</protein>
<proteinExistence type="predicted"/>
<name>A0A1I6QU28_9RHOB</name>